<dbReference type="EC" id="3.2.1.37" evidence="1"/>
<reference evidence="1" key="1">
    <citation type="submission" date="2016-10" db="EMBL/GenBank/DDBJ databases">
        <title>Sequence of Gallionella enrichment culture.</title>
        <authorList>
            <person name="Poehlein A."/>
            <person name="Muehling M."/>
            <person name="Daniel R."/>
        </authorList>
    </citation>
    <scope>NUCLEOTIDE SEQUENCE</scope>
</reference>
<dbReference type="GO" id="GO:0009044">
    <property type="term" value="F:xylan 1,4-beta-xylosidase activity"/>
    <property type="evidence" value="ECO:0007669"/>
    <property type="project" value="UniProtKB-EC"/>
</dbReference>
<dbReference type="Gene3D" id="1.50.10.10">
    <property type="match status" value="1"/>
</dbReference>
<sequence>MNTESYHSHHSPFGAFASFTIGLLNAQGGFGQALRGPAAQNVYIGFRHSGAGAWQLLPFFQPSRSQEAAFTGVEGESTQNSTLQPLAGDAFKRHLGWCSDTWRADTGCFGFSLLTPLDRVPDPGRMSRARERLHLAPVVCGWIEYDNRAGDTPVELIFGIGEPERPPRPLGDSHPGLAGFATGTAYGYATRPGRGVALRQGFDVFAPKFFDVRGLHVVGPEAALVFTVPARRRRRFPLVLAFYESGQATTGMPCTYAYTRCFTGLEDVLDHGLRHFSEYEKTALTRDRELERSGLDEDQRFLVAQAAHSYLGNTQLLLRGREFVWVVNEGEYRMINTFDLTVDHLFHELAWHPWTVRNTLDLFVERYGYTDRIKVRGRRAPGGISFTHDMGVMNHFTPKGRSSYECDHLQGCFSHMTMEQLLNWVLSAVTYAEKTGDRAWLRRRRSVLVACAESLRRRDDPDPRKRDGILKHDSERCGRDGSEITTYDSLDVSLGQARNNLYLAVKTLGAWILLERAFQRLGLAGERAAAREASALLASTLASRFETDTGLFPAVFEAGNRSRIIPAVEGFAYPLYLGITDALDFEGRFGPLLNQLKAHIEGVLQPGICIDAASGGWKMSSTSTNTWFSKIALCQYVIRSLFPSAMTPQARAADKVHADWQRRPGCGSQAMCDQIHSDTGITCGSRYYPRGVTTFLWLLE</sequence>
<name>A0A1J5TRP6_9ZZZZ</name>
<dbReference type="InterPro" id="IPR008928">
    <property type="entry name" value="6-hairpin_glycosidase_sf"/>
</dbReference>
<dbReference type="InterPro" id="IPR012341">
    <property type="entry name" value="6hp_glycosidase-like_sf"/>
</dbReference>
<dbReference type="Pfam" id="PF03512">
    <property type="entry name" value="Glyco_hydro_52"/>
    <property type="match status" value="1"/>
</dbReference>
<dbReference type="InterPro" id="IPR000852">
    <property type="entry name" value="Glyco_hydro_52"/>
</dbReference>
<dbReference type="GO" id="GO:0005975">
    <property type="term" value="P:carbohydrate metabolic process"/>
    <property type="evidence" value="ECO:0007669"/>
    <property type="project" value="InterPro"/>
</dbReference>
<keyword evidence="1" id="KW-0326">Glycosidase</keyword>
<dbReference type="EMBL" id="MLJW01000002">
    <property type="protein sequence ID" value="OIR18920.1"/>
    <property type="molecule type" value="Genomic_DNA"/>
</dbReference>
<comment type="caution">
    <text evidence="1">The sequence shown here is derived from an EMBL/GenBank/DDBJ whole genome shotgun (WGS) entry which is preliminary data.</text>
</comment>
<keyword evidence="1" id="KW-0378">Hydrolase</keyword>
<protein>
    <submittedName>
        <fullName evidence="1">Beta-xylosidase</fullName>
        <ecNumber evidence="1">3.2.1.37</ecNumber>
    </submittedName>
</protein>
<organism evidence="1">
    <name type="scientific">mine drainage metagenome</name>
    <dbReference type="NCBI Taxonomy" id="410659"/>
    <lineage>
        <taxon>unclassified sequences</taxon>
        <taxon>metagenomes</taxon>
        <taxon>ecological metagenomes</taxon>
    </lineage>
</organism>
<gene>
    <name evidence="1" type="primary">xylA_1</name>
    <name evidence="1" type="ORF">GALL_12630</name>
</gene>
<dbReference type="AlphaFoldDB" id="A0A1J5TRP6"/>
<proteinExistence type="predicted"/>
<accession>A0A1J5TRP6</accession>
<dbReference type="SUPFAM" id="SSF48208">
    <property type="entry name" value="Six-hairpin glycosidases"/>
    <property type="match status" value="1"/>
</dbReference>
<dbReference type="PRINTS" id="PR00845">
    <property type="entry name" value="GLHYDRLASE52"/>
</dbReference>
<evidence type="ECO:0000313" key="1">
    <source>
        <dbReference type="EMBL" id="OIR18920.1"/>
    </source>
</evidence>